<evidence type="ECO:0000313" key="1">
    <source>
        <dbReference type="EMBL" id="TDP13261.1"/>
    </source>
</evidence>
<protein>
    <submittedName>
        <fullName evidence="1">Uncharacterized protein</fullName>
    </submittedName>
</protein>
<gene>
    <name evidence="1" type="ORF">DFR39_101736</name>
</gene>
<dbReference type="Proteomes" id="UP000295357">
    <property type="component" value="Unassembled WGS sequence"/>
</dbReference>
<reference evidence="1 2" key="1">
    <citation type="submission" date="2019-03" db="EMBL/GenBank/DDBJ databases">
        <title>Genomic Encyclopedia of Type Strains, Phase IV (KMG-IV): sequencing the most valuable type-strain genomes for metagenomic binning, comparative biology and taxonomic classification.</title>
        <authorList>
            <person name="Goeker M."/>
        </authorList>
    </citation>
    <scope>NUCLEOTIDE SEQUENCE [LARGE SCALE GENOMIC DNA]</scope>
    <source>
        <strain evidence="1 2">DSM 25082</strain>
    </source>
</reference>
<evidence type="ECO:0000313" key="2">
    <source>
        <dbReference type="Proteomes" id="UP000295357"/>
    </source>
</evidence>
<sequence length="61" mass="6237">MSASTKTLLTAIAAVASAVLTALLLAEGLQAREHHSVVRLEAAQAPGQNLPPLPQPEQAAL</sequence>
<name>A0A4R6NC75_9BURK</name>
<accession>A0A4R6NC75</accession>
<dbReference type="EMBL" id="SNXE01000001">
    <property type="protein sequence ID" value="TDP13261.1"/>
    <property type="molecule type" value="Genomic_DNA"/>
</dbReference>
<comment type="caution">
    <text evidence="1">The sequence shown here is derived from an EMBL/GenBank/DDBJ whole genome shotgun (WGS) entry which is preliminary data.</text>
</comment>
<organism evidence="1 2">
    <name type="scientific">Roseateles asaccharophilus</name>
    <dbReference type="NCBI Taxonomy" id="582607"/>
    <lineage>
        <taxon>Bacteria</taxon>
        <taxon>Pseudomonadati</taxon>
        <taxon>Pseudomonadota</taxon>
        <taxon>Betaproteobacteria</taxon>
        <taxon>Burkholderiales</taxon>
        <taxon>Sphaerotilaceae</taxon>
        <taxon>Roseateles</taxon>
    </lineage>
</organism>
<proteinExistence type="predicted"/>
<dbReference type="RefSeq" id="WP_133602156.1">
    <property type="nucleotide sequence ID" value="NZ_JAUFPJ010000001.1"/>
</dbReference>
<dbReference type="AlphaFoldDB" id="A0A4R6NC75"/>
<keyword evidence="2" id="KW-1185">Reference proteome</keyword>